<keyword evidence="2" id="KW-1185">Reference proteome</keyword>
<organism evidence="1 2">
    <name type="scientific">Methylobacterium isbiliense</name>
    <dbReference type="NCBI Taxonomy" id="315478"/>
    <lineage>
        <taxon>Bacteria</taxon>
        <taxon>Pseudomonadati</taxon>
        <taxon>Pseudomonadota</taxon>
        <taxon>Alphaproteobacteria</taxon>
        <taxon>Hyphomicrobiales</taxon>
        <taxon>Methylobacteriaceae</taxon>
        <taxon>Methylobacterium</taxon>
    </lineage>
</organism>
<proteinExistence type="predicted"/>
<evidence type="ECO:0000313" key="1">
    <source>
        <dbReference type="EMBL" id="GJE04695.1"/>
    </source>
</evidence>
<comment type="caution">
    <text evidence="1">The sequence shown here is derived from an EMBL/GenBank/DDBJ whole genome shotgun (WGS) entry which is preliminary data.</text>
</comment>
<name>A0ABQ4SNG5_9HYPH</name>
<gene>
    <name evidence="1" type="ORF">GMJLKIPL_6661</name>
</gene>
<evidence type="ECO:0000313" key="2">
    <source>
        <dbReference type="Proteomes" id="UP001055153"/>
    </source>
</evidence>
<evidence type="ECO:0008006" key="3">
    <source>
        <dbReference type="Google" id="ProtNLM"/>
    </source>
</evidence>
<dbReference type="Pfam" id="PF04860">
    <property type="entry name" value="Phage_portal"/>
    <property type="match status" value="1"/>
</dbReference>
<reference evidence="1" key="2">
    <citation type="submission" date="2021-08" db="EMBL/GenBank/DDBJ databases">
        <authorList>
            <person name="Tani A."/>
            <person name="Ola A."/>
            <person name="Ogura Y."/>
            <person name="Katsura K."/>
            <person name="Hayashi T."/>
        </authorList>
    </citation>
    <scope>NUCLEOTIDE SEQUENCE</scope>
    <source>
        <strain evidence="1">DSM 17168</strain>
    </source>
</reference>
<dbReference type="Proteomes" id="UP001055153">
    <property type="component" value="Unassembled WGS sequence"/>
</dbReference>
<dbReference type="EMBL" id="BPQQ01000159">
    <property type="protein sequence ID" value="GJE04695.1"/>
    <property type="molecule type" value="Genomic_DNA"/>
</dbReference>
<sequence>MTFWRCTARRAEAARATPQVEASTSFLSSDAEAWDRIPPGGLAGGISTETAMRHAAVYRCVSIIAFAAAMLPLKTYREQPGGDRVASAEHPAADLLRIRPNPRLSRTLWLRATLAQMLLEGNAVSWIERRGSGDPLALWPVAFHRIGIELAGERLRYRLLLDDGRAIVVDQDDVLHVPGSAEWTGLKARTPIQAMGAAVGLGLEADRFARE</sequence>
<dbReference type="InterPro" id="IPR006944">
    <property type="entry name" value="Phage/GTA_portal"/>
</dbReference>
<protein>
    <recommendedName>
        <fullName evidence="3">Phage portal protein</fullName>
    </recommendedName>
</protein>
<reference evidence="1" key="1">
    <citation type="journal article" date="2021" name="Front. Microbiol.">
        <title>Comprehensive Comparative Genomics and Phenotyping of Methylobacterium Species.</title>
        <authorList>
            <person name="Alessa O."/>
            <person name="Ogura Y."/>
            <person name="Fujitani Y."/>
            <person name="Takami H."/>
            <person name="Hayashi T."/>
            <person name="Sahin N."/>
            <person name="Tani A."/>
        </authorList>
    </citation>
    <scope>NUCLEOTIDE SEQUENCE</scope>
    <source>
        <strain evidence="1">DSM 17168</strain>
    </source>
</reference>
<accession>A0ABQ4SNG5</accession>
<dbReference type="RefSeq" id="WP_238242213.1">
    <property type="nucleotide sequence ID" value="NZ_BPQQ01000159.1"/>
</dbReference>